<name>A0ACC6V1Q3_9CREN</name>
<dbReference type="Proteomes" id="UP000033636">
    <property type="component" value="Unassembled WGS sequence"/>
</dbReference>
<dbReference type="EMBL" id="JZWT02000016">
    <property type="protein sequence ID" value="MFB6490920.1"/>
    <property type="molecule type" value="Genomic_DNA"/>
</dbReference>
<reference evidence="1" key="1">
    <citation type="submission" date="2024-07" db="EMBL/GenBank/DDBJ databases">
        <title>Metagenome and Metagenome-Assembled Genomes of Archaea from a hot spring from the geothermal field of Los Azufres, Mexico.</title>
        <authorList>
            <person name="Marin-Paredes R."/>
            <person name="Martinez-Romero E."/>
            <person name="Servin-Garciduenas L.E."/>
        </authorList>
    </citation>
    <scope>NUCLEOTIDE SEQUENCE</scope>
</reference>
<sequence length="291" mass="32546">MPIIAKFDPWGNPLCPCPPKYGLNPYTGCGHSCTYCYISSYIPRAFEPRPKEGLVRAVLRDLAKIPKGSVISLSNSSDPYTPPESKLQLTRQILRILLESGYKVLIVTKSPLVVRDLDLFTKYPGKVVVQITITTLREDIAERLEPHAPRPIARLKAAAEVARAGVPLGVRLDPIVPFINDGQNELRAVVDAAAQAGARQLVASTYKAKPDNFARLVAAFPDLAEKLKEMYWVKGTFFHGQRYAPREYRLRVLSYVKELAEARGLQFDICREEFFELNTPGTYCDGSHLLK</sequence>
<protein>
    <submittedName>
        <fullName evidence="1">Radical SAM protein</fullName>
    </submittedName>
</protein>
<organism evidence="1 2">
    <name type="scientific">Thermoproteus sp. AZ2</name>
    <dbReference type="NCBI Taxonomy" id="1609232"/>
    <lineage>
        <taxon>Archaea</taxon>
        <taxon>Thermoproteota</taxon>
        <taxon>Thermoprotei</taxon>
        <taxon>Thermoproteales</taxon>
        <taxon>Thermoproteaceae</taxon>
        <taxon>Thermoproteus</taxon>
    </lineage>
</organism>
<comment type="caution">
    <text evidence="1">The sequence shown here is derived from an EMBL/GenBank/DDBJ whole genome shotgun (WGS) entry which is preliminary data.</text>
</comment>
<evidence type="ECO:0000313" key="2">
    <source>
        <dbReference type="Proteomes" id="UP000033636"/>
    </source>
</evidence>
<evidence type="ECO:0000313" key="1">
    <source>
        <dbReference type="EMBL" id="MFB6490920.1"/>
    </source>
</evidence>
<accession>A0ACC6V1Q3</accession>
<proteinExistence type="predicted"/>
<gene>
    <name evidence="1" type="ORF">TU35_006720</name>
</gene>